<dbReference type="EMBL" id="JACEIK010001241">
    <property type="protein sequence ID" value="MCD7467537.1"/>
    <property type="molecule type" value="Genomic_DNA"/>
</dbReference>
<reference evidence="1 2" key="1">
    <citation type="journal article" date="2021" name="BMC Genomics">
        <title>Datura genome reveals duplications of psychoactive alkaloid biosynthetic genes and high mutation rate following tissue culture.</title>
        <authorList>
            <person name="Rajewski A."/>
            <person name="Carter-House D."/>
            <person name="Stajich J."/>
            <person name="Litt A."/>
        </authorList>
    </citation>
    <scope>NUCLEOTIDE SEQUENCE [LARGE SCALE GENOMIC DNA]</scope>
    <source>
        <strain evidence="1">AR-01</strain>
    </source>
</reference>
<comment type="caution">
    <text evidence="1">The sequence shown here is derived from an EMBL/GenBank/DDBJ whole genome shotgun (WGS) entry which is preliminary data.</text>
</comment>
<evidence type="ECO:0000313" key="2">
    <source>
        <dbReference type="Proteomes" id="UP000823775"/>
    </source>
</evidence>
<sequence length="90" mass="10071">MISHNCLVKKQLISVFGTWLEDTIQFKKTPESSSLNRILTSMAPLALKLSNRRVSDLVEDYENGESYAIAAVAIARHCTLKPETDFDSVL</sequence>
<dbReference type="Proteomes" id="UP000823775">
    <property type="component" value="Unassembled WGS sequence"/>
</dbReference>
<protein>
    <submittedName>
        <fullName evidence="1">Uncharacterized protein</fullName>
    </submittedName>
</protein>
<name>A0ABS8TAD1_DATST</name>
<evidence type="ECO:0000313" key="1">
    <source>
        <dbReference type="EMBL" id="MCD7467537.1"/>
    </source>
</evidence>
<organism evidence="1 2">
    <name type="scientific">Datura stramonium</name>
    <name type="common">Jimsonweed</name>
    <name type="synonym">Common thornapple</name>
    <dbReference type="NCBI Taxonomy" id="4076"/>
    <lineage>
        <taxon>Eukaryota</taxon>
        <taxon>Viridiplantae</taxon>
        <taxon>Streptophyta</taxon>
        <taxon>Embryophyta</taxon>
        <taxon>Tracheophyta</taxon>
        <taxon>Spermatophyta</taxon>
        <taxon>Magnoliopsida</taxon>
        <taxon>eudicotyledons</taxon>
        <taxon>Gunneridae</taxon>
        <taxon>Pentapetalae</taxon>
        <taxon>asterids</taxon>
        <taxon>lamiids</taxon>
        <taxon>Solanales</taxon>
        <taxon>Solanaceae</taxon>
        <taxon>Solanoideae</taxon>
        <taxon>Datureae</taxon>
        <taxon>Datura</taxon>
    </lineage>
</organism>
<keyword evidence="2" id="KW-1185">Reference proteome</keyword>
<accession>A0ABS8TAD1</accession>
<gene>
    <name evidence="1" type="ORF">HAX54_005034</name>
</gene>
<proteinExistence type="predicted"/>
<feature type="non-terminal residue" evidence="1">
    <location>
        <position position="90"/>
    </location>
</feature>